<dbReference type="SUPFAM" id="SSF56784">
    <property type="entry name" value="HAD-like"/>
    <property type="match status" value="1"/>
</dbReference>
<dbReference type="InterPro" id="IPR022468">
    <property type="entry name" value="PhnX-like"/>
</dbReference>
<dbReference type="Gene3D" id="3.40.50.1000">
    <property type="entry name" value="HAD superfamily/HAD-like"/>
    <property type="match status" value="1"/>
</dbReference>
<dbReference type="InterPro" id="IPR041492">
    <property type="entry name" value="HAD_2"/>
</dbReference>
<dbReference type="Gene3D" id="1.10.150.240">
    <property type="entry name" value="Putative phosphatase, domain 2"/>
    <property type="match status" value="1"/>
</dbReference>
<protein>
    <submittedName>
        <fullName evidence="1">Phosphonatase-like hydrolase</fullName>
    </submittedName>
</protein>
<dbReference type="InterPro" id="IPR050155">
    <property type="entry name" value="HAD-like_hydrolase_sf"/>
</dbReference>
<dbReference type="PANTHER" id="PTHR43434:SF19">
    <property type="entry name" value="PHOSPHONOACETALDEHYDE HYDROLASE"/>
    <property type="match status" value="1"/>
</dbReference>
<dbReference type="GO" id="GO:0005829">
    <property type="term" value="C:cytosol"/>
    <property type="evidence" value="ECO:0007669"/>
    <property type="project" value="TreeGrafter"/>
</dbReference>
<dbReference type="SFLD" id="SFLDS00003">
    <property type="entry name" value="Haloacid_Dehalogenase"/>
    <property type="match status" value="1"/>
</dbReference>
<dbReference type="EMBL" id="PYAS01000015">
    <property type="protein sequence ID" value="PSL23852.1"/>
    <property type="molecule type" value="Genomic_DNA"/>
</dbReference>
<dbReference type="PRINTS" id="PR00413">
    <property type="entry name" value="HADHALOGNASE"/>
</dbReference>
<dbReference type="GO" id="GO:0006281">
    <property type="term" value="P:DNA repair"/>
    <property type="evidence" value="ECO:0007669"/>
    <property type="project" value="TreeGrafter"/>
</dbReference>
<dbReference type="SFLD" id="SFLDG01129">
    <property type="entry name" value="C1.5:_HAD__Beta-PGM__Phosphata"/>
    <property type="match status" value="1"/>
</dbReference>
<evidence type="ECO:0000313" key="1">
    <source>
        <dbReference type="EMBL" id="PSL23852.1"/>
    </source>
</evidence>
<name>A0A2P8FQ48_9BACT</name>
<evidence type="ECO:0000313" key="2">
    <source>
        <dbReference type="Proteomes" id="UP000241964"/>
    </source>
</evidence>
<dbReference type="Proteomes" id="UP000241964">
    <property type="component" value="Unassembled WGS sequence"/>
</dbReference>
<accession>A0A2P8FQ48</accession>
<reference evidence="1 2" key="1">
    <citation type="submission" date="2018-03" db="EMBL/GenBank/DDBJ databases">
        <title>Genomic Encyclopedia of Archaeal and Bacterial Type Strains, Phase II (KMG-II): from individual species to whole genera.</title>
        <authorList>
            <person name="Goeker M."/>
        </authorList>
    </citation>
    <scope>NUCLEOTIDE SEQUENCE [LARGE SCALE GENOMIC DNA]</scope>
    <source>
        <strain evidence="1 2">DSM 29057</strain>
    </source>
</reference>
<dbReference type="InterPro" id="IPR006439">
    <property type="entry name" value="HAD-SF_hydro_IA"/>
</dbReference>
<sequence>MIKMAVFDMAGTTVDEDNVVYKTLMRAVNERGFDFTFDEILAQGAGKEKLHAIKSVLGLRGILDSTLAEEIFERFLVMLEEAYKGLEVTEQPNASKVFAALKAKGVAVVLNTGYNRETAEDLVQKIGWEEGVHFDCLVTASEVERNRPDPDMIFWAQKKLGIDNVSEVLKVGDSKVDIEEGRNAGCRFSIGVTTGAHTEAQLREASPDFIIDNLLELIPIVESRADSMV</sequence>
<dbReference type="InterPro" id="IPR036412">
    <property type="entry name" value="HAD-like_sf"/>
</dbReference>
<dbReference type="Pfam" id="PF13419">
    <property type="entry name" value="HAD_2"/>
    <property type="match status" value="1"/>
</dbReference>
<dbReference type="AlphaFoldDB" id="A0A2P8FQ48"/>
<organism evidence="1 2">
    <name type="scientific">Dyadobacter jiangsuensis</name>
    <dbReference type="NCBI Taxonomy" id="1591085"/>
    <lineage>
        <taxon>Bacteria</taxon>
        <taxon>Pseudomonadati</taxon>
        <taxon>Bacteroidota</taxon>
        <taxon>Cytophagia</taxon>
        <taxon>Cytophagales</taxon>
        <taxon>Spirosomataceae</taxon>
        <taxon>Dyadobacter</taxon>
    </lineage>
</organism>
<proteinExistence type="predicted"/>
<keyword evidence="1" id="KW-0378">Hydrolase</keyword>
<comment type="caution">
    <text evidence="1">The sequence shown here is derived from an EMBL/GenBank/DDBJ whole genome shotgun (WGS) entry which is preliminary data.</text>
</comment>
<dbReference type="GO" id="GO:0008967">
    <property type="term" value="F:phosphoglycolate phosphatase activity"/>
    <property type="evidence" value="ECO:0007669"/>
    <property type="project" value="TreeGrafter"/>
</dbReference>
<dbReference type="PANTHER" id="PTHR43434">
    <property type="entry name" value="PHOSPHOGLYCOLATE PHOSPHATASE"/>
    <property type="match status" value="1"/>
</dbReference>
<dbReference type="NCBIfam" id="TIGR03351">
    <property type="entry name" value="PhnX-like"/>
    <property type="match status" value="1"/>
</dbReference>
<keyword evidence="2" id="KW-1185">Reference proteome</keyword>
<dbReference type="SFLD" id="SFLDG01135">
    <property type="entry name" value="C1.5.6:_HAD__Beta-PGM__Phospha"/>
    <property type="match status" value="1"/>
</dbReference>
<dbReference type="RefSeq" id="WP_106598424.1">
    <property type="nucleotide sequence ID" value="NZ_PYAS01000015.1"/>
</dbReference>
<dbReference type="NCBIfam" id="TIGR01549">
    <property type="entry name" value="HAD-SF-IA-v1"/>
    <property type="match status" value="1"/>
</dbReference>
<gene>
    <name evidence="1" type="ORF">CLV60_11547</name>
</gene>
<dbReference type="OrthoDB" id="5504491at2"/>
<dbReference type="InterPro" id="IPR023214">
    <property type="entry name" value="HAD_sf"/>
</dbReference>
<dbReference type="InterPro" id="IPR023198">
    <property type="entry name" value="PGP-like_dom2"/>
</dbReference>